<gene>
    <name evidence="4" type="ORF">G7Y89_g6632</name>
</gene>
<dbReference type="Proteomes" id="UP000566819">
    <property type="component" value="Unassembled WGS sequence"/>
</dbReference>
<organism evidence="4 5">
    <name type="scientific">Cudoniella acicularis</name>
    <dbReference type="NCBI Taxonomy" id="354080"/>
    <lineage>
        <taxon>Eukaryota</taxon>
        <taxon>Fungi</taxon>
        <taxon>Dikarya</taxon>
        <taxon>Ascomycota</taxon>
        <taxon>Pezizomycotina</taxon>
        <taxon>Leotiomycetes</taxon>
        <taxon>Helotiales</taxon>
        <taxon>Tricladiaceae</taxon>
        <taxon>Cudoniella</taxon>
    </lineage>
</organism>
<keyword evidence="1" id="KW-0539">Nucleus</keyword>
<evidence type="ECO:0000256" key="1">
    <source>
        <dbReference type="ARBA" id="ARBA00023242"/>
    </source>
</evidence>
<evidence type="ECO:0000256" key="2">
    <source>
        <dbReference type="SAM" id="Phobius"/>
    </source>
</evidence>
<feature type="transmembrane region" description="Helical" evidence="2">
    <location>
        <begin position="354"/>
        <end position="375"/>
    </location>
</feature>
<dbReference type="PANTHER" id="PTHR47784:SF5">
    <property type="entry name" value="STEROL UPTAKE CONTROL PROTEIN 2"/>
    <property type="match status" value="1"/>
</dbReference>
<feature type="transmembrane region" description="Helical" evidence="2">
    <location>
        <begin position="328"/>
        <end position="348"/>
    </location>
</feature>
<dbReference type="CDD" id="cd00067">
    <property type="entry name" value="GAL4"/>
    <property type="match status" value="1"/>
</dbReference>
<dbReference type="InterPro" id="IPR001138">
    <property type="entry name" value="Zn2Cys6_DnaBD"/>
</dbReference>
<dbReference type="EMBL" id="JAAMPI010000437">
    <property type="protein sequence ID" value="KAF4631502.1"/>
    <property type="molecule type" value="Genomic_DNA"/>
</dbReference>
<sequence>MAARKPHRKSRAGCMTCKKRHVKCGEERPNCHNCLEYDLDCRFLQTAAVSLKEPLKESLSSDSSSSANDLSRIPVPAAGIGANLNPGSDDLEVSDLELIHFFSTVTYATMSNVPEEQKLWQSTIVTLGLQHKFLLRGLLAHAAIHLSSLKSSPESISYMIKASTHQDIALAQFRKSLETITASTFDPVLAFSCLLPIHSIALAACATARPINEHEQDSLSEFLKAIRLFRSVNMLLLPSLSVLTTSTILPLLQITTQHLPEADTYPGISSLHLLEASFCSPRTSALNYSSNGTLPHPAPGRNEILSETFRELRLAFARTAHPSSTSRFTLGIVLIWTIVIPEGFMMLVDQQDPGAMVLLAHFAALLCWYEGIWWLRGLGSSMVRIIVSMLGEEWNDVMEWPKGVAERVVREREMVG</sequence>
<accession>A0A8H4RK31</accession>
<reference evidence="4 5" key="1">
    <citation type="submission" date="2020-03" db="EMBL/GenBank/DDBJ databases">
        <title>Draft Genome Sequence of Cudoniella acicularis.</title>
        <authorList>
            <person name="Buettner E."/>
            <person name="Kellner H."/>
        </authorList>
    </citation>
    <scope>NUCLEOTIDE SEQUENCE [LARGE SCALE GENOMIC DNA]</scope>
    <source>
        <strain evidence="4 5">DSM 108380</strain>
    </source>
</reference>
<evidence type="ECO:0000259" key="3">
    <source>
        <dbReference type="PROSITE" id="PS50048"/>
    </source>
</evidence>
<keyword evidence="5" id="KW-1185">Reference proteome</keyword>
<dbReference type="GO" id="GO:0008270">
    <property type="term" value="F:zinc ion binding"/>
    <property type="evidence" value="ECO:0007669"/>
    <property type="project" value="InterPro"/>
</dbReference>
<name>A0A8H4RK31_9HELO</name>
<dbReference type="InterPro" id="IPR053157">
    <property type="entry name" value="Sterol_Uptake_Regulator"/>
</dbReference>
<dbReference type="AlphaFoldDB" id="A0A8H4RK31"/>
<dbReference type="InterPro" id="IPR021858">
    <property type="entry name" value="Fun_TF"/>
</dbReference>
<dbReference type="PANTHER" id="PTHR47784">
    <property type="entry name" value="STEROL UPTAKE CONTROL PROTEIN 2"/>
    <property type="match status" value="1"/>
</dbReference>
<dbReference type="SUPFAM" id="SSF57701">
    <property type="entry name" value="Zn2/Cys6 DNA-binding domain"/>
    <property type="match status" value="1"/>
</dbReference>
<protein>
    <recommendedName>
        <fullName evidence="3">Zn(2)-C6 fungal-type domain-containing protein</fullName>
    </recommendedName>
</protein>
<dbReference type="GO" id="GO:0001228">
    <property type="term" value="F:DNA-binding transcription activator activity, RNA polymerase II-specific"/>
    <property type="evidence" value="ECO:0007669"/>
    <property type="project" value="TreeGrafter"/>
</dbReference>
<dbReference type="Gene3D" id="4.10.240.10">
    <property type="entry name" value="Zn(2)-C6 fungal-type DNA-binding domain"/>
    <property type="match status" value="1"/>
</dbReference>
<proteinExistence type="predicted"/>
<dbReference type="SMART" id="SM00066">
    <property type="entry name" value="GAL4"/>
    <property type="match status" value="1"/>
</dbReference>
<keyword evidence="2" id="KW-0812">Transmembrane</keyword>
<dbReference type="OrthoDB" id="5386330at2759"/>
<dbReference type="Pfam" id="PF11951">
    <property type="entry name" value="Fungal_trans_2"/>
    <property type="match status" value="1"/>
</dbReference>
<dbReference type="PROSITE" id="PS00463">
    <property type="entry name" value="ZN2_CY6_FUNGAL_1"/>
    <property type="match status" value="1"/>
</dbReference>
<evidence type="ECO:0000313" key="4">
    <source>
        <dbReference type="EMBL" id="KAF4631502.1"/>
    </source>
</evidence>
<keyword evidence="2" id="KW-1133">Transmembrane helix</keyword>
<dbReference type="InterPro" id="IPR036864">
    <property type="entry name" value="Zn2-C6_fun-type_DNA-bd_sf"/>
</dbReference>
<keyword evidence="2" id="KW-0472">Membrane</keyword>
<comment type="caution">
    <text evidence="4">The sequence shown here is derived from an EMBL/GenBank/DDBJ whole genome shotgun (WGS) entry which is preliminary data.</text>
</comment>
<dbReference type="PROSITE" id="PS50048">
    <property type="entry name" value="ZN2_CY6_FUNGAL_2"/>
    <property type="match status" value="1"/>
</dbReference>
<evidence type="ECO:0000313" key="5">
    <source>
        <dbReference type="Proteomes" id="UP000566819"/>
    </source>
</evidence>
<feature type="domain" description="Zn(2)-C6 fungal-type" evidence="3">
    <location>
        <begin position="13"/>
        <end position="43"/>
    </location>
</feature>
<dbReference type="Pfam" id="PF00172">
    <property type="entry name" value="Zn_clus"/>
    <property type="match status" value="1"/>
</dbReference>